<evidence type="ECO:0000256" key="8">
    <source>
        <dbReference type="ARBA" id="ARBA00022982"/>
    </source>
</evidence>
<keyword evidence="5" id="KW-0349">Heme</keyword>
<protein>
    <submittedName>
        <fullName evidence="14">Ni/Fe-hydrogenase 1 B-type cytochrome subunit</fullName>
    </submittedName>
</protein>
<gene>
    <name evidence="14" type="ORF">BCF55_1064</name>
</gene>
<dbReference type="EMBL" id="RCCJ01000001">
    <property type="protein sequence ID" value="RLJ70781.1"/>
    <property type="molecule type" value="Genomic_DNA"/>
</dbReference>
<dbReference type="GO" id="GO:0022904">
    <property type="term" value="P:respiratory electron transport chain"/>
    <property type="evidence" value="ECO:0007669"/>
    <property type="project" value="InterPro"/>
</dbReference>
<dbReference type="InterPro" id="IPR051542">
    <property type="entry name" value="Hydrogenase_cytochrome"/>
</dbReference>
<evidence type="ECO:0000256" key="6">
    <source>
        <dbReference type="ARBA" id="ARBA00022692"/>
    </source>
</evidence>
<name>A0A497XR67_9AQUI</name>
<organism evidence="14 15">
    <name type="scientific">Hydrogenivirga caldilitoris</name>
    <dbReference type="NCBI Taxonomy" id="246264"/>
    <lineage>
        <taxon>Bacteria</taxon>
        <taxon>Pseudomonadati</taxon>
        <taxon>Aquificota</taxon>
        <taxon>Aquificia</taxon>
        <taxon>Aquificales</taxon>
        <taxon>Aquificaceae</taxon>
        <taxon>Hydrogenivirga</taxon>
    </lineage>
</organism>
<dbReference type="OrthoDB" id="197262at2"/>
<feature type="transmembrane region" description="Helical" evidence="12">
    <location>
        <begin position="21"/>
        <end position="42"/>
    </location>
</feature>
<dbReference type="GO" id="GO:0005886">
    <property type="term" value="C:plasma membrane"/>
    <property type="evidence" value="ECO:0007669"/>
    <property type="project" value="UniProtKB-SubCell"/>
</dbReference>
<keyword evidence="9 12" id="KW-1133">Transmembrane helix</keyword>
<feature type="transmembrane region" description="Helical" evidence="12">
    <location>
        <begin position="186"/>
        <end position="203"/>
    </location>
</feature>
<evidence type="ECO:0000256" key="3">
    <source>
        <dbReference type="ARBA" id="ARBA00022448"/>
    </source>
</evidence>
<keyword evidence="15" id="KW-1185">Reference proteome</keyword>
<dbReference type="NCBIfam" id="TIGR02125">
    <property type="entry name" value="CytB-hydogenase"/>
    <property type="match status" value="1"/>
</dbReference>
<feature type="transmembrane region" description="Helical" evidence="12">
    <location>
        <begin position="62"/>
        <end position="84"/>
    </location>
</feature>
<dbReference type="RefSeq" id="WP_121011033.1">
    <property type="nucleotide sequence ID" value="NZ_RCCJ01000001.1"/>
</dbReference>
<dbReference type="GO" id="GO:0005506">
    <property type="term" value="F:iron ion binding"/>
    <property type="evidence" value="ECO:0007669"/>
    <property type="project" value="InterPro"/>
</dbReference>
<dbReference type="Proteomes" id="UP000267841">
    <property type="component" value="Unassembled WGS sequence"/>
</dbReference>
<keyword evidence="10" id="KW-0408">Iron</keyword>
<evidence type="ECO:0000256" key="10">
    <source>
        <dbReference type="ARBA" id="ARBA00023004"/>
    </source>
</evidence>
<comment type="similarity">
    <text evidence="2">Belongs to the HupC/HyaC/HydC family.</text>
</comment>
<dbReference type="InterPro" id="IPR000516">
    <property type="entry name" value="Ni-dep_Hydgase_cyt-B"/>
</dbReference>
<reference evidence="14 15" key="1">
    <citation type="submission" date="2018-10" db="EMBL/GenBank/DDBJ databases">
        <title>Genomic Encyclopedia of Archaeal and Bacterial Type Strains, Phase II (KMG-II): from individual species to whole genera.</title>
        <authorList>
            <person name="Goeker M."/>
        </authorList>
    </citation>
    <scope>NUCLEOTIDE SEQUENCE [LARGE SCALE GENOMIC DNA]</scope>
    <source>
        <strain evidence="14 15">DSM 16510</strain>
    </source>
</reference>
<dbReference type="InterPro" id="IPR016174">
    <property type="entry name" value="Di-haem_cyt_TM"/>
</dbReference>
<evidence type="ECO:0000256" key="7">
    <source>
        <dbReference type="ARBA" id="ARBA00022723"/>
    </source>
</evidence>
<feature type="transmembrane region" description="Helical" evidence="12">
    <location>
        <begin position="138"/>
        <end position="156"/>
    </location>
</feature>
<evidence type="ECO:0000313" key="14">
    <source>
        <dbReference type="EMBL" id="RLJ70781.1"/>
    </source>
</evidence>
<evidence type="ECO:0000256" key="4">
    <source>
        <dbReference type="ARBA" id="ARBA00022475"/>
    </source>
</evidence>
<evidence type="ECO:0000256" key="9">
    <source>
        <dbReference type="ARBA" id="ARBA00022989"/>
    </source>
</evidence>
<dbReference type="GO" id="GO:0020037">
    <property type="term" value="F:heme binding"/>
    <property type="evidence" value="ECO:0007669"/>
    <property type="project" value="TreeGrafter"/>
</dbReference>
<dbReference type="Gene3D" id="1.20.950.20">
    <property type="entry name" value="Transmembrane di-heme cytochromes, Chain C"/>
    <property type="match status" value="1"/>
</dbReference>
<evidence type="ECO:0000256" key="5">
    <source>
        <dbReference type="ARBA" id="ARBA00022617"/>
    </source>
</evidence>
<dbReference type="InterPro" id="IPR011577">
    <property type="entry name" value="Cyt_b561_bac/Ni-Hgenase"/>
</dbReference>
<dbReference type="SUPFAM" id="SSF81342">
    <property type="entry name" value="Transmembrane di-heme cytochromes"/>
    <property type="match status" value="1"/>
</dbReference>
<keyword evidence="4" id="KW-1003">Cell membrane</keyword>
<keyword evidence="7" id="KW-0479">Metal-binding</keyword>
<evidence type="ECO:0000256" key="12">
    <source>
        <dbReference type="SAM" id="Phobius"/>
    </source>
</evidence>
<keyword evidence="3" id="KW-0813">Transport</keyword>
<accession>A0A497XR67</accession>
<dbReference type="PRINTS" id="PR00161">
    <property type="entry name" value="NIHGNASECYTB"/>
</dbReference>
<keyword evidence="6 12" id="KW-0812">Transmembrane</keyword>
<evidence type="ECO:0000313" key="15">
    <source>
        <dbReference type="Proteomes" id="UP000267841"/>
    </source>
</evidence>
<dbReference type="PANTHER" id="PTHR30485:SF0">
    <property type="entry name" value="NI_FE-HYDROGENASE 1 B-TYPE CYTOCHROME SUBUNIT-RELATED"/>
    <property type="match status" value="1"/>
</dbReference>
<dbReference type="PANTHER" id="PTHR30485">
    <property type="entry name" value="NI/FE-HYDROGENASE 1 B-TYPE CYTOCHROME SUBUNIT"/>
    <property type="match status" value="1"/>
</dbReference>
<evidence type="ECO:0000259" key="13">
    <source>
        <dbReference type="Pfam" id="PF01292"/>
    </source>
</evidence>
<evidence type="ECO:0000256" key="2">
    <source>
        <dbReference type="ARBA" id="ARBA00008622"/>
    </source>
</evidence>
<dbReference type="PROSITE" id="PS00882">
    <property type="entry name" value="NI_HGENASE_CYTB_1"/>
    <property type="match status" value="1"/>
</dbReference>
<sequence>MDVREAKKIYIFSPGLRIWHWVNFLTIITLFVTGLYIGRAFFLGPTGVEATYAYEEGLTMGLIRKVHFIAGYVLLASFIFRLIIAIFSKRDRLVLPTVWRKDYWIGIKEITLKYLLFMRDDEGHEYIRNACARTVYPLVYLAILFMIVTGFAMYGMSNPNGFWAGLFGWIIWLLGGEFPTHMWHHWVAWLIIIFAVLHVYFVVREEAIKKNGELSSMFNGYKVFEKEPVDIEDIK</sequence>
<comment type="caution">
    <text evidence="14">The sequence shown here is derived from an EMBL/GenBank/DDBJ whole genome shotgun (WGS) entry which is preliminary data.</text>
</comment>
<comment type="subcellular location">
    <subcellularLocation>
        <location evidence="1">Cell membrane</location>
        <topology evidence="1">Multi-pass membrane protein</topology>
    </subcellularLocation>
</comment>
<evidence type="ECO:0000256" key="1">
    <source>
        <dbReference type="ARBA" id="ARBA00004651"/>
    </source>
</evidence>
<keyword evidence="11 12" id="KW-0472">Membrane</keyword>
<dbReference type="GO" id="GO:0009055">
    <property type="term" value="F:electron transfer activity"/>
    <property type="evidence" value="ECO:0007669"/>
    <property type="project" value="InterPro"/>
</dbReference>
<dbReference type="AlphaFoldDB" id="A0A497XR67"/>
<evidence type="ECO:0000256" key="11">
    <source>
        <dbReference type="ARBA" id="ARBA00023136"/>
    </source>
</evidence>
<dbReference type="Pfam" id="PF01292">
    <property type="entry name" value="Ni_hydr_CYTB"/>
    <property type="match status" value="1"/>
</dbReference>
<proteinExistence type="inferred from homology"/>
<keyword evidence="8" id="KW-0249">Electron transport</keyword>
<feature type="domain" description="Cytochrome b561 bacterial/Ni-hydrogenase" evidence="13">
    <location>
        <begin position="12"/>
        <end position="220"/>
    </location>
</feature>